<dbReference type="EMBL" id="SAXH01000048">
    <property type="protein sequence ID" value="RWR43673.1"/>
    <property type="molecule type" value="Genomic_DNA"/>
</dbReference>
<dbReference type="AlphaFoldDB" id="A0A3S4MA57"/>
<accession>A0A3S4MA57</accession>
<comment type="caution">
    <text evidence="2">The sequence shown here is derived from an EMBL/GenBank/DDBJ whole genome shotgun (WGS) entry which is preliminary data.</text>
</comment>
<proteinExistence type="predicted"/>
<protein>
    <submittedName>
        <fullName evidence="2">Uncharacterized protein</fullName>
    </submittedName>
</protein>
<evidence type="ECO:0000256" key="1">
    <source>
        <dbReference type="SAM" id="Coils"/>
    </source>
</evidence>
<keyword evidence="1" id="KW-0175">Coiled coil</keyword>
<feature type="coiled-coil region" evidence="1">
    <location>
        <begin position="23"/>
        <end position="50"/>
    </location>
</feature>
<gene>
    <name evidence="2" type="ORF">EO246_12855</name>
</gene>
<evidence type="ECO:0000313" key="3">
    <source>
        <dbReference type="Proteomes" id="UP000285859"/>
    </source>
</evidence>
<organism evidence="2 3">
    <name type="scientific">Lactococcus lactis</name>
    <dbReference type="NCBI Taxonomy" id="1358"/>
    <lineage>
        <taxon>Bacteria</taxon>
        <taxon>Bacillati</taxon>
        <taxon>Bacillota</taxon>
        <taxon>Bacilli</taxon>
        <taxon>Lactobacillales</taxon>
        <taxon>Streptococcaceae</taxon>
        <taxon>Lactococcus</taxon>
    </lineage>
</organism>
<name>A0A3S4MA57_9LACT</name>
<dbReference type="Proteomes" id="UP000285859">
    <property type="component" value="Unassembled WGS sequence"/>
</dbReference>
<reference evidence="2 3" key="1">
    <citation type="submission" date="2019-01" db="EMBL/GenBank/DDBJ databases">
        <title>Whole genome sequence of Lactococcus lactis isolated from cow milk.</title>
        <authorList>
            <person name="Sundararaman A."/>
            <person name="Tamang J.-P."/>
            <person name="Halami P."/>
        </authorList>
    </citation>
    <scope>NUCLEOTIDE SEQUENCE [LARGE SCALE GENOMIC DNA]</scope>
    <source>
        <strain evidence="2 3">C2D</strain>
    </source>
</reference>
<sequence length="110" mass="12868">MILNTSVCIIAVSVILLAFSIDTKASKAEIEKLKNEIKSLNSNNELIELRNKVYKLEIEIHHLYKYKVIYKDSYFLGPKGIVEKYFFDEKSAKKFMEKENIYSEVLIELN</sequence>
<evidence type="ECO:0000313" key="2">
    <source>
        <dbReference type="EMBL" id="RWR43673.1"/>
    </source>
</evidence>